<evidence type="ECO:0000313" key="3">
    <source>
        <dbReference type="Proteomes" id="UP000015104"/>
    </source>
</evidence>
<protein>
    <recommendedName>
        <fullName evidence="4">Vitellogenin domain-containing protein</fullName>
    </recommendedName>
</protein>
<dbReference type="EMBL" id="CAEY01001799">
    <property type="status" value="NOT_ANNOTATED_CDS"/>
    <property type="molecule type" value="Genomic_DNA"/>
</dbReference>
<keyword evidence="3" id="KW-1185">Reference proteome</keyword>
<keyword evidence="1" id="KW-0732">Signal</keyword>
<dbReference type="Gene3D" id="2.60.60.20">
    <property type="entry name" value="PLAT/LH2 domain"/>
    <property type="match status" value="1"/>
</dbReference>
<reference evidence="3" key="1">
    <citation type="submission" date="2011-08" db="EMBL/GenBank/DDBJ databases">
        <authorList>
            <person name="Rombauts S."/>
        </authorList>
    </citation>
    <scope>NUCLEOTIDE SEQUENCE</scope>
    <source>
        <strain evidence="3">London</strain>
    </source>
</reference>
<proteinExistence type="predicted"/>
<feature type="chain" id="PRO_5004581098" description="Vitellogenin domain-containing protein" evidence="1">
    <location>
        <begin position="23"/>
        <end position="187"/>
    </location>
</feature>
<accession>T1K758</accession>
<feature type="signal peptide" evidence="1">
    <location>
        <begin position="1"/>
        <end position="22"/>
    </location>
</feature>
<name>T1K758_TETUR</name>
<reference evidence="2" key="2">
    <citation type="submission" date="2015-06" db="UniProtKB">
        <authorList>
            <consortium name="EnsemblMetazoa"/>
        </authorList>
    </citation>
    <scope>IDENTIFICATION</scope>
</reference>
<dbReference type="AlphaFoldDB" id="T1K758"/>
<dbReference type="Proteomes" id="UP000015104">
    <property type="component" value="Unassembled WGS sequence"/>
</dbReference>
<organism evidence="2 3">
    <name type="scientific">Tetranychus urticae</name>
    <name type="common">Two-spotted spider mite</name>
    <dbReference type="NCBI Taxonomy" id="32264"/>
    <lineage>
        <taxon>Eukaryota</taxon>
        <taxon>Metazoa</taxon>
        <taxon>Ecdysozoa</taxon>
        <taxon>Arthropoda</taxon>
        <taxon>Chelicerata</taxon>
        <taxon>Arachnida</taxon>
        <taxon>Acari</taxon>
        <taxon>Acariformes</taxon>
        <taxon>Trombidiformes</taxon>
        <taxon>Prostigmata</taxon>
        <taxon>Eleutherengona</taxon>
        <taxon>Raphignathae</taxon>
        <taxon>Tetranychoidea</taxon>
        <taxon>Tetranychidae</taxon>
        <taxon>Tetranychus</taxon>
    </lineage>
</organism>
<evidence type="ECO:0008006" key="4">
    <source>
        <dbReference type="Google" id="ProtNLM"/>
    </source>
</evidence>
<sequence length="187" mass="21163">MNSKMLFAFVLAANICAITVTAEGKVIVQVSFYKVNVRMADKEFDSHEGKLKISVTSKNAQNTTQEDFELTPNDVEMKKDKNYTAIISSTAPLDTITSVYLQWTREAPNDTDSASNKPTLYFESVSLTSFKFRPHPDRYFCPETTPIGIEHAGGATFNFCNSRKVFSLYRYYEVRSVKDLKEAECSM</sequence>
<dbReference type="HOGENOM" id="CLU_139380_0_0_1"/>
<evidence type="ECO:0000313" key="2">
    <source>
        <dbReference type="EnsemblMetazoa" id="tetur06g03050.1"/>
    </source>
</evidence>
<evidence type="ECO:0000256" key="1">
    <source>
        <dbReference type="SAM" id="SignalP"/>
    </source>
</evidence>
<dbReference type="EnsemblMetazoa" id="tetur06g03050.1">
    <property type="protein sequence ID" value="tetur06g03050.1"/>
    <property type="gene ID" value="tetur06g03050"/>
</dbReference>